<evidence type="ECO:0000313" key="2">
    <source>
        <dbReference type="EMBL" id="JAD46786.1"/>
    </source>
</evidence>
<feature type="region of interest" description="Disordered" evidence="1">
    <location>
        <begin position="21"/>
        <end position="103"/>
    </location>
</feature>
<reference evidence="2" key="2">
    <citation type="journal article" date="2015" name="Data Brief">
        <title>Shoot transcriptome of the giant reed, Arundo donax.</title>
        <authorList>
            <person name="Barrero R.A."/>
            <person name="Guerrero F.D."/>
            <person name="Moolhuijzen P."/>
            <person name="Goolsby J.A."/>
            <person name="Tidwell J."/>
            <person name="Bellgard S.E."/>
            <person name="Bellgard M.I."/>
        </authorList>
    </citation>
    <scope>NUCLEOTIDE SEQUENCE</scope>
    <source>
        <tissue evidence="2">Shoot tissue taken approximately 20 cm above the soil surface</tissue>
    </source>
</reference>
<protein>
    <submittedName>
        <fullName evidence="2">RuvB-like 2</fullName>
    </submittedName>
</protein>
<dbReference type="EMBL" id="GBRH01251109">
    <property type="protein sequence ID" value="JAD46786.1"/>
    <property type="molecule type" value="Transcribed_RNA"/>
</dbReference>
<feature type="compositionally biased region" description="Basic residues" evidence="1">
    <location>
        <begin position="48"/>
        <end position="72"/>
    </location>
</feature>
<reference evidence="2" key="1">
    <citation type="submission" date="2014-09" db="EMBL/GenBank/DDBJ databases">
        <authorList>
            <person name="Magalhaes I.L.F."/>
            <person name="Oliveira U."/>
            <person name="Santos F.R."/>
            <person name="Vidigal T.H.D.A."/>
            <person name="Brescovit A.D."/>
            <person name="Santos A.J."/>
        </authorList>
    </citation>
    <scope>NUCLEOTIDE SEQUENCE</scope>
    <source>
        <tissue evidence="2">Shoot tissue taken approximately 20 cm above the soil surface</tissue>
    </source>
</reference>
<organism evidence="2">
    <name type="scientific">Arundo donax</name>
    <name type="common">Giant reed</name>
    <name type="synonym">Donax arundinaceus</name>
    <dbReference type="NCBI Taxonomy" id="35708"/>
    <lineage>
        <taxon>Eukaryota</taxon>
        <taxon>Viridiplantae</taxon>
        <taxon>Streptophyta</taxon>
        <taxon>Embryophyta</taxon>
        <taxon>Tracheophyta</taxon>
        <taxon>Spermatophyta</taxon>
        <taxon>Magnoliopsida</taxon>
        <taxon>Liliopsida</taxon>
        <taxon>Poales</taxon>
        <taxon>Poaceae</taxon>
        <taxon>PACMAD clade</taxon>
        <taxon>Arundinoideae</taxon>
        <taxon>Arundineae</taxon>
        <taxon>Arundo</taxon>
    </lineage>
</organism>
<accession>A0A0A9A6Q8</accession>
<proteinExistence type="predicted"/>
<feature type="compositionally biased region" description="Basic and acidic residues" evidence="1">
    <location>
        <begin position="78"/>
        <end position="103"/>
    </location>
</feature>
<dbReference type="AlphaFoldDB" id="A0A0A9A6Q8"/>
<name>A0A0A9A6Q8_ARUDO</name>
<sequence length="103" mass="11688">MGIAKSLDALRLRRRLGALLARPLQDRGAYAGLPPRHRRPHQGGGGNHRGRGRRDLHRPPLVRRPRWRKLGRAVRCNCGREDRTTHAEDDGHGDGVRAREKDD</sequence>
<evidence type="ECO:0000256" key="1">
    <source>
        <dbReference type="SAM" id="MobiDB-lite"/>
    </source>
</evidence>